<dbReference type="PROSITE" id="PS51257">
    <property type="entry name" value="PROKAR_LIPOPROTEIN"/>
    <property type="match status" value="1"/>
</dbReference>
<keyword evidence="1" id="KW-0732">Signal</keyword>
<dbReference type="AlphaFoldDB" id="A0A1Z8BFK1"/>
<organism evidence="2 3">
    <name type="scientific">Nonlabens dokdonensis</name>
    <dbReference type="NCBI Taxonomy" id="328515"/>
    <lineage>
        <taxon>Bacteria</taxon>
        <taxon>Pseudomonadati</taxon>
        <taxon>Bacteroidota</taxon>
        <taxon>Flavobacteriia</taxon>
        <taxon>Flavobacteriales</taxon>
        <taxon>Flavobacteriaceae</taxon>
        <taxon>Nonlabens</taxon>
    </lineage>
</organism>
<evidence type="ECO:0000313" key="2">
    <source>
        <dbReference type="EMBL" id="OUS21366.1"/>
    </source>
</evidence>
<dbReference type="Proteomes" id="UP000196102">
    <property type="component" value="Unassembled WGS sequence"/>
</dbReference>
<feature type="signal peptide" evidence="1">
    <location>
        <begin position="1"/>
        <end position="22"/>
    </location>
</feature>
<comment type="caution">
    <text evidence="2">The sequence shown here is derived from an EMBL/GenBank/DDBJ whole genome shotgun (WGS) entry which is preliminary data.</text>
</comment>
<name>A0A1Z8BFK1_9FLAO</name>
<dbReference type="RefSeq" id="WP_303685540.1">
    <property type="nucleotide sequence ID" value="NZ_CAJXYO010000100.1"/>
</dbReference>
<accession>A0A1Z8BFK1</accession>
<feature type="chain" id="PRO_5013097381" evidence="1">
    <location>
        <begin position="23"/>
        <end position="185"/>
    </location>
</feature>
<protein>
    <submittedName>
        <fullName evidence="2">Type 1 periplasmic binding fold superfamily protein</fullName>
    </submittedName>
</protein>
<evidence type="ECO:0000256" key="1">
    <source>
        <dbReference type="SAM" id="SignalP"/>
    </source>
</evidence>
<proteinExistence type="predicted"/>
<reference evidence="3" key="1">
    <citation type="journal article" date="2017" name="Proc. Natl. Acad. Sci. U.S.A.">
        <title>Simulation of Deepwater Horizon oil plume reveals substrate specialization within a complex community of hydrocarbon-degraders.</title>
        <authorList>
            <person name="Hu P."/>
            <person name="Dubinsky E.A."/>
            <person name="Probst A.J."/>
            <person name="Wang J."/>
            <person name="Sieber C.M.K."/>
            <person name="Tom L.M."/>
            <person name="Gardinali P."/>
            <person name="Banfield J.F."/>
            <person name="Atlas R.M."/>
            <person name="Andersen G.L."/>
        </authorList>
    </citation>
    <scope>NUCLEOTIDE SEQUENCE [LARGE SCALE GENOMIC DNA]</scope>
</reference>
<sequence length="185" mass="19281">MKKTIQTLAMAAIAVVSMTSCEDDDAPQIINQEEVITTVTYTLTNAADTTDTVILRSVDADGEGPNAPVKTVSGTLTAGASYNGEVRFENELESPAENITLEVIEEGDEHEVFYNSTVSGVSISKTDVDVNGNPIGVTSTLSTGAAGTGSLSIVLRHEPTKPNNGTLSDAGGETDVQVTFNVTVQ</sequence>
<gene>
    <name evidence="2" type="ORF">A9Q93_01140</name>
</gene>
<dbReference type="EMBL" id="MAAX01000020">
    <property type="protein sequence ID" value="OUS21366.1"/>
    <property type="molecule type" value="Genomic_DNA"/>
</dbReference>
<evidence type="ECO:0000313" key="3">
    <source>
        <dbReference type="Proteomes" id="UP000196102"/>
    </source>
</evidence>